<sequence>MGKKKGKNKSKGSAKSTPKNTPKKGTPRRTPSKFLPWPEEEVEKPRYSLADEARFVLGHRKNAFEAGKKLRNMPVEFVSAGMLEGTLKERQEVKVKAAVSDSGSESDDESIAPSTSSSTSPPDNTRAMAQMAIRSPSPALSEASSGSSDEVVFQGRANTSAPLSVTTSRVESPLPQTQAAAVAETVNNAVTVANAKVEAIAAQVAASASVPVEDVQVQPEVNVSVRVTEPQPSVAVTDAEPTADADIDMDAESRSDTDIVTDKLFAKRRGNKPAWEGTTTEWQHRSKPGIGWLPVKDRPDMGAFLAGHVNPRDAAMDDYMQNIEEFGLTGDMMAASGFARREMDLDAGSHNDWESASGSQMGEEDVHADNWDSDMLQDLEGMSTSSDVMDTVARILSKRTRRGGVQYLCVYEGSVVDDARWLPGGFLQSSAEQELIQAFEEAYLLRKKAELGADSTSDSEADEDDEDEEDSDDDDDDDDDEDDDDDDDGFGDDEELDDETIARVLQKQEELGLGADELMLYAADSYFAGSSRADDYIPLNAGRSNRKQQKRGGRRNREPNFPSASAMADALDMDPYSGFDIMDTERPSLKPKKKGRRGQVPFELLDDSDLNEQLQSAWANDRDKKRIKKAEREELRKQGLLGRKGKAPDLKVKYKDGMMMEDVVEEMREFLVNDMQTLSLPPMDAQRRALVHQAANHFKLTSRSRGDGYDRFTVLTKTRQTRTYTDDEFDTALLYKGLVHRLSGSLRTRKGDTARKSDKLRKADTVRFGRARGKAQTGQTGYRDGETVGANAPEIGPENKGHALLAKMGWSKGMALGAVDNKGILQPIPHTVKMTKAGLQ</sequence>
<dbReference type="SMART" id="SM00443">
    <property type="entry name" value="G_patch"/>
    <property type="match status" value="1"/>
</dbReference>
<dbReference type="Pfam" id="PF01585">
    <property type="entry name" value="G-patch"/>
    <property type="match status" value="1"/>
</dbReference>
<feature type="compositionally biased region" description="Low complexity" evidence="9">
    <location>
        <begin position="111"/>
        <end position="125"/>
    </location>
</feature>
<dbReference type="GO" id="GO:0006397">
    <property type="term" value="P:mRNA processing"/>
    <property type="evidence" value="ECO:0007669"/>
    <property type="project" value="UniProtKB-KW"/>
</dbReference>
<feature type="domain" description="G-patch" evidence="10">
    <location>
        <begin position="797"/>
        <end position="840"/>
    </location>
</feature>
<dbReference type="PROSITE" id="PS51061">
    <property type="entry name" value="R3H"/>
    <property type="match status" value="1"/>
</dbReference>
<dbReference type="GO" id="GO:0003676">
    <property type="term" value="F:nucleic acid binding"/>
    <property type="evidence" value="ECO:0007669"/>
    <property type="project" value="UniProtKB-UniRule"/>
</dbReference>
<keyword evidence="7" id="KW-0508">mRNA splicing</keyword>
<feature type="region of interest" description="Disordered" evidence="9">
    <location>
        <begin position="532"/>
        <end position="606"/>
    </location>
</feature>
<dbReference type="Proteomes" id="UP000801428">
    <property type="component" value="Unassembled WGS sequence"/>
</dbReference>
<comment type="similarity">
    <text evidence="3">Belongs to the SQS1 family.</text>
</comment>
<feature type="compositionally biased region" description="Basic residues" evidence="9">
    <location>
        <begin position="544"/>
        <end position="554"/>
    </location>
</feature>
<evidence type="ECO:0000256" key="5">
    <source>
        <dbReference type="ARBA" id="ARBA00022490"/>
    </source>
</evidence>
<feature type="compositionally biased region" description="Low complexity" evidence="9">
    <location>
        <begin position="563"/>
        <end position="574"/>
    </location>
</feature>
<evidence type="ECO:0000259" key="11">
    <source>
        <dbReference type="PROSITE" id="PS51061"/>
    </source>
</evidence>
<feature type="compositionally biased region" description="Low complexity" evidence="9">
    <location>
        <begin position="135"/>
        <end position="148"/>
    </location>
</feature>
<evidence type="ECO:0000313" key="12">
    <source>
        <dbReference type="EMBL" id="KAF3005053.1"/>
    </source>
</evidence>
<feature type="compositionally biased region" description="Acidic residues" evidence="9">
    <location>
        <begin position="457"/>
        <end position="498"/>
    </location>
</feature>
<dbReference type="Gene3D" id="3.30.1370.50">
    <property type="entry name" value="R3H-like domain"/>
    <property type="match status" value="1"/>
</dbReference>
<reference evidence="12" key="1">
    <citation type="submission" date="2019-04" db="EMBL/GenBank/DDBJ databases">
        <title>Sequencing of skin fungus with MAO and IRED activity.</title>
        <authorList>
            <person name="Marsaioli A.J."/>
            <person name="Bonatto J.M.C."/>
            <person name="Reis Junior O."/>
        </authorList>
    </citation>
    <scope>NUCLEOTIDE SEQUENCE</scope>
    <source>
        <strain evidence="12">30M1</strain>
    </source>
</reference>
<dbReference type="Pfam" id="PF01424">
    <property type="entry name" value="R3H"/>
    <property type="match status" value="1"/>
</dbReference>
<protein>
    <recommendedName>
        <fullName evidence="4">Protein SQS1</fullName>
    </recommendedName>
</protein>
<evidence type="ECO:0000256" key="6">
    <source>
        <dbReference type="ARBA" id="ARBA00022664"/>
    </source>
</evidence>
<evidence type="ECO:0000256" key="8">
    <source>
        <dbReference type="ARBA" id="ARBA00023242"/>
    </source>
</evidence>
<dbReference type="InterPro" id="IPR036867">
    <property type="entry name" value="R3H_dom_sf"/>
</dbReference>
<organism evidence="12 13">
    <name type="scientific">Curvularia kusanoi</name>
    <name type="common">Cochliobolus kusanoi</name>
    <dbReference type="NCBI Taxonomy" id="90978"/>
    <lineage>
        <taxon>Eukaryota</taxon>
        <taxon>Fungi</taxon>
        <taxon>Dikarya</taxon>
        <taxon>Ascomycota</taxon>
        <taxon>Pezizomycotina</taxon>
        <taxon>Dothideomycetes</taxon>
        <taxon>Pleosporomycetidae</taxon>
        <taxon>Pleosporales</taxon>
        <taxon>Pleosporineae</taxon>
        <taxon>Pleosporaceae</taxon>
        <taxon>Curvularia</taxon>
    </lineage>
</organism>
<dbReference type="AlphaFoldDB" id="A0A9P4WCN2"/>
<dbReference type="PROSITE" id="PS50174">
    <property type="entry name" value="G_PATCH"/>
    <property type="match status" value="1"/>
</dbReference>
<dbReference type="InterPro" id="IPR001374">
    <property type="entry name" value="R3H_dom"/>
</dbReference>
<comment type="caution">
    <text evidence="12">The sequence shown here is derived from an EMBL/GenBank/DDBJ whole genome shotgun (WGS) entry which is preliminary data.</text>
</comment>
<keyword evidence="13" id="KW-1185">Reference proteome</keyword>
<dbReference type="InterPro" id="IPR034082">
    <property type="entry name" value="R3H_G-patch"/>
</dbReference>
<feature type="compositionally biased region" description="Basic residues" evidence="9">
    <location>
        <begin position="1"/>
        <end position="12"/>
    </location>
</feature>
<dbReference type="GO" id="GO:0008380">
    <property type="term" value="P:RNA splicing"/>
    <property type="evidence" value="ECO:0007669"/>
    <property type="project" value="UniProtKB-KW"/>
</dbReference>
<feature type="region of interest" description="Disordered" evidence="9">
    <location>
        <begin position="1"/>
        <end position="47"/>
    </location>
</feature>
<evidence type="ECO:0000259" key="10">
    <source>
        <dbReference type="PROSITE" id="PS50174"/>
    </source>
</evidence>
<evidence type="ECO:0000256" key="7">
    <source>
        <dbReference type="ARBA" id="ARBA00023187"/>
    </source>
</evidence>
<feature type="compositionally biased region" description="Basic residues" evidence="9">
    <location>
        <begin position="21"/>
        <end position="31"/>
    </location>
</feature>
<dbReference type="GO" id="GO:0005737">
    <property type="term" value="C:cytoplasm"/>
    <property type="evidence" value="ECO:0007669"/>
    <property type="project" value="UniProtKB-SubCell"/>
</dbReference>
<feature type="domain" description="R3H" evidence="11">
    <location>
        <begin position="657"/>
        <end position="719"/>
    </location>
</feature>
<keyword evidence="5" id="KW-0963">Cytoplasm</keyword>
<dbReference type="OrthoDB" id="21470at2759"/>
<keyword evidence="8" id="KW-0539">Nucleus</keyword>
<dbReference type="CDD" id="cd00024">
    <property type="entry name" value="CD_CSD"/>
    <property type="match status" value="1"/>
</dbReference>
<dbReference type="Gene3D" id="2.40.50.40">
    <property type="match status" value="1"/>
</dbReference>
<accession>A0A9P4WCN2</accession>
<evidence type="ECO:0000313" key="13">
    <source>
        <dbReference type="Proteomes" id="UP000801428"/>
    </source>
</evidence>
<dbReference type="InterPro" id="IPR000467">
    <property type="entry name" value="G_patch_dom"/>
</dbReference>
<keyword evidence="6" id="KW-0507">mRNA processing</keyword>
<proteinExistence type="inferred from homology"/>
<evidence type="ECO:0000256" key="9">
    <source>
        <dbReference type="SAM" id="MobiDB-lite"/>
    </source>
</evidence>
<feature type="region of interest" description="Disordered" evidence="9">
    <location>
        <begin position="94"/>
        <end position="151"/>
    </location>
</feature>
<dbReference type="GO" id="GO:0005634">
    <property type="term" value="C:nucleus"/>
    <property type="evidence" value="ECO:0007669"/>
    <property type="project" value="UniProtKB-SubCell"/>
</dbReference>
<evidence type="ECO:0000256" key="4">
    <source>
        <dbReference type="ARBA" id="ARBA00018964"/>
    </source>
</evidence>
<dbReference type="EMBL" id="SWKU01000007">
    <property type="protein sequence ID" value="KAF3005053.1"/>
    <property type="molecule type" value="Genomic_DNA"/>
</dbReference>
<comment type="subcellular location">
    <subcellularLocation>
        <location evidence="2">Cytoplasm</location>
    </subcellularLocation>
    <subcellularLocation>
        <location evidence="1">Nucleus</location>
    </subcellularLocation>
</comment>
<evidence type="ECO:0000256" key="2">
    <source>
        <dbReference type="ARBA" id="ARBA00004496"/>
    </source>
</evidence>
<dbReference type="InterPro" id="IPR051189">
    <property type="entry name" value="Splicing_assoc_domain"/>
</dbReference>
<evidence type="ECO:0000256" key="1">
    <source>
        <dbReference type="ARBA" id="ARBA00004123"/>
    </source>
</evidence>
<name>A0A9P4WCN2_CURKU</name>
<feature type="region of interest" description="Disordered" evidence="9">
    <location>
        <begin position="451"/>
        <end position="498"/>
    </location>
</feature>
<dbReference type="SUPFAM" id="SSF82708">
    <property type="entry name" value="R3H domain"/>
    <property type="match status" value="1"/>
</dbReference>
<dbReference type="SMART" id="SM00393">
    <property type="entry name" value="R3H"/>
    <property type="match status" value="1"/>
</dbReference>
<dbReference type="CDD" id="cd02646">
    <property type="entry name" value="R3H_G-patch"/>
    <property type="match status" value="1"/>
</dbReference>
<evidence type="ECO:0000256" key="3">
    <source>
        <dbReference type="ARBA" id="ARBA00010306"/>
    </source>
</evidence>
<gene>
    <name evidence="12" type="ORF">E8E13_009399</name>
</gene>
<dbReference type="PANTHER" id="PTHR14195">
    <property type="entry name" value="G PATCH DOMAIN CONTAINING PROTEIN 2"/>
    <property type="match status" value="1"/>
</dbReference>